<accession>A1K7G9</accession>
<dbReference type="Proteomes" id="UP000002588">
    <property type="component" value="Chromosome"/>
</dbReference>
<dbReference type="RefSeq" id="WP_011765888.1">
    <property type="nucleotide sequence ID" value="NC_008702.1"/>
</dbReference>
<evidence type="ECO:0000313" key="3">
    <source>
        <dbReference type="Proteomes" id="UP000002588"/>
    </source>
</evidence>
<organism evidence="2 3">
    <name type="scientific">Azoarcus sp. (strain BH72)</name>
    <dbReference type="NCBI Taxonomy" id="418699"/>
    <lineage>
        <taxon>Bacteria</taxon>
        <taxon>Pseudomonadati</taxon>
        <taxon>Pseudomonadota</taxon>
        <taxon>Betaproteobacteria</taxon>
        <taxon>Rhodocyclales</taxon>
        <taxon>Zoogloeaceae</taxon>
        <taxon>Azoarcus</taxon>
    </lineage>
</organism>
<feature type="signal peptide" evidence="1">
    <location>
        <begin position="1"/>
        <end position="33"/>
    </location>
</feature>
<gene>
    <name evidence="2" type="ordered locus">azo2157</name>
</gene>
<dbReference type="InterPro" id="IPR021333">
    <property type="entry name" value="DUF2946"/>
</dbReference>
<proteinExistence type="predicted"/>
<name>A1K7G9_AZOSB</name>
<keyword evidence="3" id="KW-1185">Reference proteome</keyword>
<evidence type="ECO:0000313" key="2">
    <source>
        <dbReference type="EMBL" id="CAL94774.1"/>
    </source>
</evidence>
<evidence type="ECO:0000256" key="1">
    <source>
        <dbReference type="SAM" id="SignalP"/>
    </source>
</evidence>
<dbReference type="EMBL" id="AM406670">
    <property type="protein sequence ID" value="CAL94774.1"/>
    <property type="molecule type" value="Genomic_DNA"/>
</dbReference>
<sequence length="130" mass="13543">MFRLRSRQRCTAWIASFAILLAALAPVVSQLMAARAGDEARWLEICTVAGTERVAVAGDHGDGGGKPAQAMGEHCPYCFTHAGSFGLPPADVPVFAVAGGADVLPPLYFAAPRPLFAWAAAQPRAPPLSA</sequence>
<dbReference type="eggNOG" id="ENOG5030I34">
    <property type="taxonomic scope" value="Bacteria"/>
</dbReference>
<feature type="chain" id="PRO_5002635323" evidence="1">
    <location>
        <begin position="34"/>
        <end position="130"/>
    </location>
</feature>
<dbReference type="HOGENOM" id="CLU_123889_1_0_4"/>
<keyword evidence="1" id="KW-0732">Signal</keyword>
<protein>
    <submittedName>
        <fullName evidence="2">Conserved hypothetical secreted protein</fullName>
    </submittedName>
</protein>
<dbReference type="KEGG" id="azo:azo2157"/>
<reference evidence="2 3" key="1">
    <citation type="journal article" date="2006" name="Nat. Biotechnol.">
        <title>Complete genome of the mutualistic, N2-fixing grass endophyte Azoarcus sp. strain BH72.</title>
        <authorList>
            <person name="Krause A."/>
            <person name="Ramakumar A."/>
            <person name="Bartels D."/>
            <person name="Battistoni F."/>
            <person name="Bekel T."/>
            <person name="Boch J."/>
            <person name="Boehm M."/>
            <person name="Friedrich F."/>
            <person name="Hurek T."/>
            <person name="Krause L."/>
            <person name="Linke B."/>
            <person name="McHardy A.C."/>
            <person name="Sarkar A."/>
            <person name="Schneiker S."/>
            <person name="Syed A.A."/>
            <person name="Thauer R."/>
            <person name="Vorhoelter F.-J."/>
            <person name="Weidner S."/>
            <person name="Puehler A."/>
            <person name="Reinhold-Hurek B."/>
            <person name="Kaiser O."/>
            <person name="Goesmann A."/>
        </authorList>
    </citation>
    <scope>NUCLEOTIDE SEQUENCE [LARGE SCALE GENOMIC DNA]</scope>
    <source>
        <strain evidence="2 3">BH72</strain>
    </source>
</reference>
<dbReference type="AlphaFoldDB" id="A1K7G9"/>
<dbReference type="STRING" id="62928.azo2157"/>
<dbReference type="Pfam" id="PF11162">
    <property type="entry name" value="DUF2946"/>
    <property type="match status" value="1"/>
</dbReference>